<accession>A0A8E4UXI1</accession>
<feature type="domain" description="GmrSD restriction endonucleases N-terminal" evidence="1">
    <location>
        <begin position="44"/>
        <end position="161"/>
    </location>
</feature>
<dbReference type="PANTHER" id="PTHR39639:SF1">
    <property type="entry name" value="DUF262 DOMAIN-CONTAINING PROTEIN"/>
    <property type="match status" value="1"/>
</dbReference>
<dbReference type="PANTHER" id="PTHR39639">
    <property type="entry name" value="CHROMOSOME 16, WHOLE GENOME SHOTGUN SEQUENCE"/>
    <property type="match status" value="1"/>
</dbReference>
<proteinExistence type="predicted"/>
<evidence type="ECO:0000313" key="2">
    <source>
        <dbReference type="EMBL" id="QQO97063.1"/>
    </source>
</evidence>
<dbReference type="InterPro" id="IPR004919">
    <property type="entry name" value="GmrSD_N"/>
</dbReference>
<evidence type="ECO:0000259" key="1">
    <source>
        <dbReference type="Pfam" id="PF03235"/>
    </source>
</evidence>
<reference evidence="2 3" key="1">
    <citation type="submission" date="2020-07" db="EMBL/GenBank/DDBJ databases">
        <title>Highly diverse flavobacterial phages as mortality factor during North Sea spring blooms.</title>
        <authorList>
            <person name="Bartlau N."/>
            <person name="Wichels A."/>
            <person name="Krohne G."/>
            <person name="Adriaenssens E.M."/>
            <person name="Heins A."/>
            <person name="Fuchs B.M."/>
            <person name="Amann R."/>
            <person name="Moraru C."/>
        </authorList>
    </citation>
    <scope>NUCLEOTIDE SEQUENCE [LARGE SCALE GENOMIC DNA]</scope>
</reference>
<dbReference type="Proteomes" id="UP000693689">
    <property type="component" value="Segment"/>
</dbReference>
<dbReference type="EMBL" id="MT732443">
    <property type="protein sequence ID" value="QQO97063.1"/>
    <property type="molecule type" value="Genomic_DNA"/>
</dbReference>
<name>A0A8E4UXI1_9CAUD</name>
<protein>
    <recommendedName>
        <fullName evidence="1">GmrSD restriction endonucleases N-terminal domain-containing protein</fullName>
    </recommendedName>
</protein>
<organism evidence="2 3">
    <name type="scientific">Cellulophaga phage Nekkels_1</name>
    <dbReference type="NCBI Taxonomy" id="2745692"/>
    <lineage>
        <taxon>Viruses</taxon>
        <taxon>Duplodnaviria</taxon>
        <taxon>Heunggongvirae</taxon>
        <taxon>Uroviricota</taxon>
        <taxon>Caudoviricetes</taxon>
        <taxon>Assiduviridae</taxon>
        <taxon>Nekkelsvirus</taxon>
        <taxon>Nekkelsvirus Nekkels</taxon>
    </lineage>
</organism>
<sequence>MKTITELRTKLNFHPQEINSQIKYFSEKCIIDYDVYLKTKGINLQRDFVWNIHQKRELIWSMLMNRKIPRMAMMNVILKGDSVDGVYQVIDGKQRLSTMIDFYRRAFTLLIDGKEYYFNDLPIDYQRVISGYQFSYYLANEEYNKPFSDEDKINWFMYINFAGTEQDKKHFDKLKK</sequence>
<keyword evidence="3" id="KW-1185">Reference proteome</keyword>
<evidence type="ECO:0000313" key="3">
    <source>
        <dbReference type="Proteomes" id="UP000693689"/>
    </source>
</evidence>
<gene>
    <name evidence="2" type="ORF">Nekkels1_6</name>
</gene>
<dbReference type="Pfam" id="PF03235">
    <property type="entry name" value="GmrSD_N"/>
    <property type="match status" value="1"/>
</dbReference>